<name>A0A0K0E188_STRER</name>
<dbReference type="PANTHER" id="PTHR46188:SF1">
    <property type="entry name" value="BOLA-LIKE PROTEIN 3"/>
    <property type="match status" value="1"/>
</dbReference>
<dbReference type="Gene3D" id="3.30.300.90">
    <property type="entry name" value="BolA-like"/>
    <property type="match status" value="1"/>
</dbReference>
<dbReference type="InterPro" id="IPR002634">
    <property type="entry name" value="BolA"/>
</dbReference>
<dbReference type="PIRSF" id="PIRSF003113">
    <property type="entry name" value="BolA"/>
    <property type="match status" value="1"/>
</dbReference>
<dbReference type="InterPro" id="IPR052275">
    <property type="entry name" value="Mt_Fe-S_assembly_factor"/>
</dbReference>
<evidence type="ECO:0000313" key="3">
    <source>
        <dbReference type="WBParaSite" id="SSTP_0000325300.1"/>
    </source>
</evidence>
<evidence type="ECO:0000256" key="2">
    <source>
        <dbReference type="RuleBase" id="RU003860"/>
    </source>
</evidence>
<dbReference type="SUPFAM" id="SSF82657">
    <property type="entry name" value="BolA-like"/>
    <property type="match status" value="1"/>
</dbReference>
<protein>
    <submittedName>
        <fullName evidence="3">BolA-like protein 3</fullName>
    </submittedName>
</protein>
<dbReference type="WBParaSite" id="SSTP_0000325300.1">
    <property type="protein sequence ID" value="SSTP_0000325300.1"/>
    <property type="gene ID" value="SSTP_0000325300"/>
</dbReference>
<dbReference type="PANTHER" id="PTHR46188">
    <property type="entry name" value="BOLA-LIKE PROTEIN 3"/>
    <property type="match status" value="1"/>
</dbReference>
<organism evidence="3">
    <name type="scientific">Strongyloides stercoralis</name>
    <name type="common">Threadworm</name>
    <dbReference type="NCBI Taxonomy" id="6248"/>
    <lineage>
        <taxon>Eukaryota</taxon>
        <taxon>Metazoa</taxon>
        <taxon>Ecdysozoa</taxon>
        <taxon>Nematoda</taxon>
        <taxon>Chromadorea</taxon>
        <taxon>Rhabditida</taxon>
        <taxon>Tylenchina</taxon>
        <taxon>Panagrolaimomorpha</taxon>
        <taxon>Strongyloidoidea</taxon>
        <taxon>Strongyloididae</taxon>
        <taxon>Strongyloides</taxon>
    </lineage>
</organism>
<dbReference type="Pfam" id="PF01722">
    <property type="entry name" value="BolA"/>
    <property type="match status" value="1"/>
</dbReference>
<proteinExistence type="inferred from homology"/>
<dbReference type="STRING" id="6248.A0A0K0E188"/>
<comment type="similarity">
    <text evidence="1 2">Belongs to the BolA/IbaG family.</text>
</comment>
<dbReference type="InterPro" id="IPR036065">
    <property type="entry name" value="BolA-like_sf"/>
</dbReference>
<reference evidence="3" key="1">
    <citation type="submission" date="2015-08" db="UniProtKB">
        <authorList>
            <consortium name="WormBaseParasite"/>
        </authorList>
    </citation>
    <scope>IDENTIFICATION</scope>
</reference>
<evidence type="ECO:0000256" key="1">
    <source>
        <dbReference type="ARBA" id="ARBA00005578"/>
    </source>
</evidence>
<dbReference type="AlphaFoldDB" id="A0A0K0E188"/>
<sequence length="94" mass="10771">MFRHSLFSLRKLSSQVLTKMEETVNKVLKESFPKAIKISTEDISGGCGQHFKIYVESEEFKGKSRIQQHKLVTGALKDYISKWHAVTIDTKVVE</sequence>
<accession>A0A0K0E188</accession>
<dbReference type="GO" id="GO:0005759">
    <property type="term" value="C:mitochondrial matrix"/>
    <property type="evidence" value="ECO:0007669"/>
    <property type="project" value="TreeGrafter"/>
</dbReference>